<sequence length="291" mass="29663">MTRHEDEPALLRSVAQTLAVEAAAFVTSRRAEVFGAEAGRTGDPSVRAKSTPTDPVTVVDTETERLLRARLAELRPGDPILGEEGGGPAEGSAEAVTWVLDPIDGTVNFVYGIPAYAVSVAAQRNGVSVAGAVADVVGGRVYSAARGLGAHVLDGQGTHPLRCSAVDKLSMALLGTGFGYSTARRAKQAGLLAEMLPLVRDVRRIGSAALDLCMVAAGRLDAYYEHGLQVWDRAAGGLIAAEAGARVVLPPDAAAGPPGSEAGLVVAAAPGVADELLAALQRCGGLGPITD</sequence>
<dbReference type="GO" id="GO:0006020">
    <property type="term" value="P:inositol metabolic process"/>
    <property type="evidence" value="ECO:0007669"/>
    <property type="project" value="TreeGrafter"/>
</dbReference>
<evidence type="ECO:0000256" key="4">
    <source>
        <dbReference type="ARBA" id="ARBA00022723"/>
    </source>
</evidence>
<dbReference type="EC" id="3.1.3.25" evidence="8"/>
<evidence type="ECO:0000313" key="9">
    <source>
        <dbReference type="EMBL" id="ODR04475.1"/>
    </source>
</evidence>
<dbReference type="InterPro" id="IPR033942">
    <property type="entry name" value="IMPase"/>
</dbReference>
<feature type="binding site" evidence="7">
    <location>
        <position position="104"/>
    </location>
    <ligand>
        <name>Mg(2+)</name>
        <dbReference type="ChEBI" id="CHEBI:18420"/>
        <label>1</label>
        <note>catalytic</note>
    </ligand>
</feature>
<dbReference type="PANTHER" id="PTHR20854:SF4">
    <property type="entry name" value="INOSITOL-1-MONOPHOSPHATASE-RELATED"/>
    <property type="match status" value="1"/>
</dbReference>
<accession>A0A1E3SQL3</accession>
<dbReference type="GO" id="GO:0046854">
    <property type="term" value="P:phosphatidylinositol phosphate biosynthetic process"/>
    <property type="evidence" value="ECO:0007669"/>
    <property type="project" value="InterPro"/>
</dbReference>
<name>A0A1E3SQL3_9MYCO</name>
<dbReference type="GO" id="GO:0008934">
    <property type="term" value="F:inositol monophosphate 1-phosphatase activity"/>
    <property type="evidence" value="ECO:0007669"/>
    <property type="project" value="InterPro"/>
</dbReference>
<keyword evidence="10" id="KW-1185">Reference proteome</keyword>
<comment type="catalytic activity">
    <reaction evidence="1 8">
        <text>a myo-inositol phosphate + H2O = myo-inositol + phosphate</text>
        <dbReference type="Rhea" id="RHEA:24056"/>
        <dbReference type="ChEBI" id="CHEBI:15377"/>
        <dbReference type="ChEBI" id="CHEBI:17268"/>
        <dbReference type="ChEBI" id="CHEBI:43474"/>
        <dbReference type="ChEBI" id="CHEBI:84139"/>
        <dbReference type="EC" id="3.1.3.25"/>
    </reaction>
</comment>
<dbReference type="PROSITE" id="PS00629">
    <property type="entry name" value="IMP_1"/>
    <property type="match status" value="1"/>
</dbReference>
<feature type="binding site" evidence="7">
    <location>
        <position position="101"/>
    </location>
    <ligand>
        <name>Mg(2+)</name>
        <dbReference type="ChEBI" id="CHEBI:18420"/>
        <label>1</label>
        <note>catalytic</note>
    </ligand>
</feature>
<dbReference type="CDD" id="cd01639">
    <property type="entry name" value="IMPase"/>
    <property type="match status" value="1"/>
</dbReference>
<dbReference type="GO" id="GO:0046872">
    <property type="term" value="F:metal ion binding"/>
    <property type="evidence" value="ECO:0007669"/>
    <property type="project" value="UniProtKB-KW"/>
</dbReference>
<dbReference type="Gene3D" id="3.40.190.80">
    <property type="match status" value="1"/>
</dbReference>
<comment type="caution">
    <text evidence="9">The sequence shown here is derived from an EMBL/GenBank/DDBJ whole genome shotgun (WGS) entry which is preliminary data.</text>
</comment>
<dbReference type="GO" id="GO:0007165">
    <property type="term" value="P:signal transduction"/>
    <property type="evidence" value="ECO:0007669"/>
    <property type="project" value="TreeGrafter"/>
</dbReference>
<dbReference type="Pfam" id="PF00459">
    <property type="entry name" value="Inositol_P"/>
    <property type="match status" value="1"/>
</dbReference>
<dbReference type="SUPFAM" id="SSF56655">
    <property type="entry name" value="Carbohydrate phosphatase"/>
    <property type="match status" value="1"/>
</dbReference>
<protein>
    <recommendedName>
        <fullName evidence="8">Inositol-1-monophosphatase</fullName>
        <ecNumber evidence="8">3.1.3.25</ecNumber>
    </recommendedName>
</protein>
<evidence type="ECO:0000256" key="6">
    <source>
        <dbReference type="ARBA" id="ARBA00022842"/>
    </source>
</evidence>
<dbReference type="InterPro" id="IPR020550">
    <property type="entry name" value="Inositol_monophosphatase_CS"/>
</dbReference>
<dbReference type="AlphaFoldDB" id="A0A1E3SQL3"/>
<dbReference type="InterPro" id="IPR000760">
    <property type="entry name" value="Inositol_monophosphatase-like"/>
</dbReference>
<evidence type="ECO:0000256" key="8">
    <source>
        <dbReference type="RuleBase" id="RU364068"/>
    </source>
</evidence>
<dbReference type="PANTHER" id="PTHR20854">
    <property type="entry name" value="INOSITOL MONOPHOSPHATASE"/>
    <property type="match status" value="1"/>
</dbReference>
<dbReference type="STRING" id="243061.AWC25_04570"/>
<evidence type="ECO:0000313" key="10">
    <source>
        <dbReference type="Proteomes" id="UP000094224"/>
    </source>
</evidence>
<feature type="binding site" evidence="7">
    <location>
        <position position="232"/>
    </location>
    <ligand>
        <name>Mg(2+)</name>
        <dbReference type="ChEBI" id="CHEBI:18420"/>
        <label>1</label>
        <note>catalytic</note>
    </ligand>
</feature>
<dbReference type="FunFam" id="3.40.190.80:FF:000022">
    <property type="entry name" value="Inositol-1-monophosphatase"/>
    <property type="match status" value="1"/>
</dbReference>
<evidence type="ECO:0000256" key="5">
    <source>
        <dbReference type="ARBA" id="ARBA00022801"/>
    </source>
</evidence>
<dbReference type="InterPro" id="IPR020583">
    <property type="entry name" value="Inositol_monoP_metal-BS"/>
</dbReference>
<keyword evidence="4 7" id="KW-0479">Metal-binding</keyword>
<dbReference type="Gene3D" id="3.30.540.10">
    <property type="entry name" value="Fructose-1,6-Bisphosphatase, subunit A, domain 1"/>
    <property type="match status" value="1"/>
</dbReference>
<keyword evidence="5 8" id="KW-0378">Hydrolase</keyword>
<keyword evidence="6 7" id="KW-0460">Magnesium</keyword>
<feature type="binding site" evidence="7">
    <location>
        <position position="83"/>
    </location>
    <ligand>
        <name>Mg(2+)</name>
        <dbReference type="ChEBI" id="CHEBI:18420"/>
        <label>1</label>
        <note>catalytic</note>
    </ligand>
</feature>
<organism evidence="9 10">
    <name type="scientific">Mycobacterium sherrisii</name>
    <dbReference type="NCBI Taxonomy" id="243061"/>
    <lineage>
        <taxon>Bacteria</taxon>
        <taxon>Bacillati</taxon>
        <taxon>Actinomycetota</taxon>
        <taxon>Actinomycetes</taxon>
        <taxon>Mycobacteriales</taxon>
        <taxon>Mycobacteriaceae</taxon>
        <taxon>Mycobacterium</taxon>
        <taxon>Mycobacterium simiae complex</taxon>
    </lineage>
</organism>
<gene>
    <name evidence="9" type="ORF">BHQ21_17445</name>
</gene>
<dbReference type="Proteomes" id="UP000094224">
    <property type="component" value="Unassembled WGS sequence"/>
</dbReference>
<comment type="cofactor">
    <cofactor evidence="2 7 8">
        <name>Mg(2+)</name>
        <dbReference type="ChEBI" id="CHEBI:18420"/>
    </cofactor>
</comment>
<dbReference type="RefSeq" id="WP_069401544.1">
    <property type="nucleotide sequence ID" value="NZ_JACKTB010000110.1"/>
</dbReference>
<proteinExistence type="inferred from homology"/>
<feature type="binding site" evidence="7">
    <location>
        <position position="103"/>
    </location>
    <ligand>
        <name>Mg(2+)</name>
        <dbReference type="ChEBI" id="CHEBI:18420"/>
        <label>1</label>
        <note>catalytic</note>
    </ligand>
</feature>
<dbReference type="PRINTS" id="PR00377">
    <property type="entry name" value="IMPHPHTASES"/>
</dbReference>
<reference evidence="10" key="1">
    <citation type="submission" date="2016-09" db="EMBL/GenBank/DDBJ databases">
        <authorList>
            <person name="Greninger A.L."/>
            <person name="Jerome K.R."/>
            <person name="Mcnair B."/>
            <person name="Wallis C."/>
            <person name="Fang F."/>
        </authorList>
    </citation>
    <scope>NUCLEOTIDE SEQUENCE [LARGE SCALE GENOMIC DNA]</scope>
    <source>
        <strain evidence="10">BC1_M4</strain>
    </source>
</reference>
<dbReference type="OrthoDB" id="9772456at2"/>
<evidence type="ECO:0000256" key="1">
    <source>
        <dbReference type="ARBA" id="ARBA00001033"/>
    </source>
</evidence>
<dbReference type="PROSITE" id="PS00630">
    <property type="entry name" value="IMP_2"/>
    <property type="match status" value="1"/>
</dbReference>
<evidence type="ECO:0000256" key="2">
    <source>
        <dbReference type="ARBA" id="ARBA00001946"/>
    </source>
</evidence>
<evidence type="ECO:0000256" key="7">
    <source>
        <dbReference type="PIRSR" id="PIRSR600760-2"/>
    </source>
</evidence>
<evidence type="ECO:0000256" key="3">
    <source>
        <dbReference type="ARBA" id="ARBA00009759"/>
    </source>
</evidence>
<comment type="similarity">
    <text evidence="3 8">Belongs to the inositol monophosphatase superfamily.</text>
</comment>
<dbReference type="EMBL" id="MIHC01000031">
    <property type="protein sequence ID" value="ODR04475.1"/>
    <property type="molecule type" value="Genomic_DNA"/>
</dbReference>